<feature type="coiled-coil region" evidence="1">
    <location>
        <begin position="159"/>
        <end position="186"/>
    </location>
</feature>
<protein>
    <submittedName>
        <fullName evidence="2">Uncharacterized protein</fullName>
    </submittedName>
</protein>
<proteinExistence type="predicted"/>
<keyword evidence="1" id="KW-0175">Coiled coil</keyword>
<keyword evidence="3" id="KW-1185">Reference proteome</keyword>
<dbReference type="InParanoid" id="L7JVF3"/>
<dbReference type="EMBL" id="JH993974">
    <property type="protein sequence ID" value="ELQ75280.1"/>
    <property type="molecule type" value="Genomic_DNA"/>
</dbReference>
<dbReference type="OMA" id="IFQGHWN"/>
<dbReference type="HOGENOM" id="CLU_641236_0_0_1"/>
<reference evidence="2 3" key="1">
    <citation type="journal article" date="2012" name="PLoS Pathog.">
        <title>The genome of the obligate intracellular parasite Trachipleistophora hominis: new insights into microsporidian genome dynamics and reductive evolution.</title>
        <authorList>
            <person name="Heinz E."/>
            <person name="Williams T.A."/>
            <person name="Nakjang S."/>
            <person name="Noel C.J."/>
            <person name="Swan D.C."/>
            <person name="Goldberg A.V."/>
            <person name="Harris S.R."/>
            <person name="Weinmaier T."/>
            <person name="Markert S."/>
            <person name="Becher D."/>
            <person name="Bernhardt J."/>
            <person name="Dagan T."/>
            <person name="Hacker C."/>
            <person name="Lucocq J.M."/>
            <person name="Schweder T."/>
            <person name="Rattei T."/>
            <person name="Hall N."/>
            <person name="Hirt R.P."/>
            <person name="Embley T.M."/>
        </authorList>
    </citation>
    <scope>NUCLEOTIDE SEQUENCE [LARGE SCALE GENOMIC DNA]</scope>
</reference>
<dbReference type="Proteomes" id="UP000011185">
    <property type="component" value="Unassembled WGS sequence"/>
</dbReference>
<evidence type="ECO:0000313" key="3">
    <source>
        <dbReference type="Proteomes" id="UP000011185"/>
    </source>
</evidence>
<accession>L7JVF3</accession>
<name>L7JVF3_TRAHO</name>
<dbReference type="AlphaFoldDB" id="L7JVF3"/>
<evidence type="ECO:0000256" key="1">
    <source>
        <dbReference type="SAM" id="Coils"/>
    </source>
</evidence>
<organism evidence="2 3">
    <name type="scientific">Trachipleistophora hominis</name>
    <name type="common">Microsporidian parasite</name>
    <dbReference type="NCBI Taxonomy" id="72359"/>
    <lineage>
        <taxon>Eukaryota</taxon>
        <taxon>Fungi</taxon>
        <taxon>Fungi incertae sedis</taxon>
        <taxon>Microsporidia</taxon>
        <taxon>Pleistophoridae</taxon>
        <taxon>Trachipleistophora</taxon>
    </lineage>
</organism>
<sequence length="428" mass="50224">MLKDLHDLFAKSKNILEINHETEEIKNKIEKLKNSRKSSEDAILCQLKQYEGRLVEVERLLHDIHPNVQFAIFKNKNNEVLYRIEKDAVASAENEDENELRTKFKVFKRYNNLITYEDGTYFYFLLENENMKGNQADVINTENLSKSKGVFRIKSKFSRTLYNVLLSNAKKEMKNLSEELSRFNEYFVDTPFYKKNIDELKKKVLVTEVVKISKRSKRTEMVNLGAIISTDLKDFLDALMIMENLINIDDIKIMKFVKQAIADFFDDKRSKTMHEKILAFSDAIYFTQQYKRDFYDANGLKEDVFSNIVKSEVVSFQQSNLEHFLNDLKRDILVFNEAVDEIFQGHWNDTLKEIYNDKLCESFVGYVLSFDTISEFDALNLTKISKFLVKQGVSKLANLDALFISRKKNNLRIDDDEADMIIQKLSFN</sequence>
<dbReference type="VEuPathDB" id="MicrosporidiaDB:THOM_1777"/>
<evidence type="ECO:0000313" key="2">
    <source>
        <dbReference type="EMBL" id="ELQ75280.1"/>
    </source>
</evidence>
<gene>
    <name evidence="2" type="ORF">THOM_1777</name>
</gene>
<feature type="coiled-coil region" evidence="1">
    <location>
        <begin position="15"/>
        <end position="42"/>
    </location>
</feature>
<dbReference type="OrthoDB" id="2192271at2759"/>